<evidence type="ECO:0000313" key="1">
    <source>
        <dbReference type="EMBL" id="KAI5662253.1"/>
    </source>
</evidence>
<protein>
    <submittedName>
        <fullName evidence="1">Uncharacterized protein</fullName>
    </submittedName>
</protein>
<comment type="caution">
    <text evidence="1">The sequence shown here is derived from an EMBL/GenBank/DDBJ whole genome shotgun (WGS) entry which is preliminary data.</text>
</comment>
<accession>A0ACC0AQM5</accession>
<reference evidence="2" key="1">
    <citation type="journal article" date="2023" name="Nat. Plants">
        <title>Single-cell RNA sequencing provides a high-resolution roadmap for understanding the multicellular compartmentation of specialized metabolism.</title>
        <authorList>
            <person name="Sun S."/>
            <person name="Shen X."/>
            <person name="Li Y."/>
            <person name="Li Y."/>
            <person name="Wang S."/>
            <person name="Li R."/>
            <person name="Zhang H."/>
            <person name="Shen G."/>
            <person name="Guo B."/>
            <person name="Wei J."/>
            <person name="Xu J."/>
            <person name="St-Pierre B."/>
            <person name="Chen S."/>
            <person name="Sun C."/>
        </authorList>
    </citation>
    <scope>NUCLEOTIDE SEQUENCE [LARGE SCALE GENOMIC DNA]</scope>
</reference>
<gene>
    <name evidence="1" type="ORF">M9H77_21576</name>
</gene>
<proteinExistence type="predicted"/>
<name>A0ACC0AQM5_CATRO</name>
<organism evidence="1 2">
    <name type="scientific">Catharanthus roseus</name>
    <name type="common">Madagascar periwinkle</name>
    <name type="synonym">Vinca rosea</name>
    <dbReference type="NCBI Taxonomy" id="4058"/>
    <lineage>
        <taxon>Eukaryota</taxon>
        <taxon>Viridiplantae</taxon>
        <taxon>Streptophyta</taxon>
        <taxon>Embryophyta</taxon>
        <taxon>Tracheophyta</taxon>
        <taxon>Spermatophyta</taxon>
        <taxon>Magnoliopsida</taxon>
        <taxon>eudicotyledons</taxon>
        <taxon>Gunneridae</taxon>
        <taxon>Pentapetalae</taxon>
        <taxon>asterids</taxon>
        <taxon>lamiids</taxon>
        <taxon>Gentianales</taxon>
        <taxon>Apocynaceae</taxon>
        <taxon>Rauvolfioideae</taxon>
        <taxon>Vinceae</taxon>
        <taxon>Catharanthinae</taxon>
        <taxon>Catharanthus</taxon>
    </lineage>
</organism>
<sequence>MRNLLHRISELKSAAKEAVSKSLLFAKFLCLLHVTDTYLCSPIIVYGPSMLPTLNMAGDVLLAEHLSPLLGKVGPGDVVLVRSPENPRKSITKRVLGMEGDSVTFLPDPANSDRSLTIRVPKGHVWIQGDNIYASRDSRQLGPIPYGLIEGKVFWRVWPPRDFGTLG</sequence>
<dbReference type="Proteomes" id="UP001060085">
    <property type="component" value="Linkage Group LG05"/>
</dbReference>
<keyword evidence="2" id="KW-1185">Reference proteome</keyword>
<evidence type="ECO:0000313" key="2">
    <source>
        <dbReference type="Proteomes" id="UP001060085"/>
    </source>
</evidence>
<dbReference type="EMBL" id="CM044705">
    <property type="protein sequence ID" value="KAI5662253.1"/>
    <property type="molecule type" value="Genomic_DNA"/>
</dbReference>